<evidence type="ECO:0000313" key="3">
    <source>
        <dbReference type="Proteomes" id="UP000324832"/>
    </source>
</evidence>
<dbReference type="AlphaFoldDB" id="A0A5E4QEE8"/>
<gene>
    <name evidence="2" type="ORF">LSINAPIS_LOCUS8067</name>
</gene>
<evidence type="ECO:0000313" key="2">
    <source>
        <dbReference type="EMBL" id="VVC96609.1"/>
    </source>
</evidence>
<organism evidence="2 3">
    <name type="scientific">Leptidea sinapis</name>
    <dbReference type="NCBI Taxonomy" id="189913"/>
    <lineage>
        <taxon>Eukaryota</taxon>
        <taxon>Metazoa</taxon>
        <taxon>Ecdysozoa</taxon>
        <taxon>Arthropoda</taxon>
        <taxon>Hexapoda</taxon>
        <taxon>Insecta</taxon>
        <taxon>Pterygota</taxon>
        <taxon>Neoptera</taxon>
        <taxon>Endopterygota</taxon>
        <taxon>Lepidoptera</taxon>
        <taxon>Glossata</taxon>
        <taxon>Ditrysia</taxon>
        <taxon>Papilionoidea</taxon>
        <taxon>Pieridae</taxon>
        <taxon>Dismorphiinae</taxon>
        <taxon>Leptidea</taxon>
    </lineage>
</organism>
<sequence>MNQERLQKLREDRKAKEMARIQMLRELNLKKYSTPANTTNMSRPAGKTDRAVRNSMKTVKNNSQHKTTLAKPSSSKTINKLSLCDDKSVKTTETKRRETVFERLYKPKVVKEPIIEREDRIRHDEIVNNPNLNTNRRKTTVDIKPFKMPVRRSISAIHFKNSRNNELGNSLHKFSSVSEKINTVSLKEVDEVEPLNGMISAVKCEQKKVTFQTPIHNAKEMCSKLHRWLEKMGKSIDSYPHLQCFMDQDTLVFNVYADENKENEALEHDSDNESYTELNGDGNKDDAMNKWREPSYISESGDIESSPNTTLTSGLTPRFPMAQERAEYWECRAALEEGRGDISASVQCWEHAISKGAERSVAEANLDQLLDKFMQLKINPNSCKKTPLEPKLVDAKNVFKSTIIRFAVKESKKSQTDGPSKMTLTPVRRSSRLSCNRFTPKLKLFSSVQKASEMGNTHFIPNRAIPGTP</sequence>
<reference evidence="2 3" key="1">
    <citation type="submission" date="2017-07" db="EMBL/GenBank/DDBJ databases">
        <authorList>
            <person name="Talla V."/>
            <person name="Backstrom N."/>
        </authorList>
    </citation>
    <scope>NUCLEOTIDE SEQUENCE [LARGE SCALE GENOMIC DNA]</scope>
</reference>
<feature type="region of interest" description="Disordered" evidence="1">
    <location>
        <begin position="263"/>
        <end position="289"/>
    </location>
</feature>
<protein>
    <submittedName>
        <fullName evidence="2">Uncharacterized protein</fullName>
    </submittedName>
</protein>
<dbReference type="Proteomes" id="UP000324832">
    <property type="component" value="Unassembled WGS sequence"/>
</dbReference>
<keyword evidence="3" id="KW-1185">Reference proteome</keyword>
<evidence type="ECO:0000256" key="1">
    <source>
        <dbReference type="SAM" id="MobiDB-lite"/>
    </source>
</evidence>
<name>A0A5E4QEE8_9NEOP</name>
<proteinExistence type="predicted"/>
<accession>A0A5E4QEE8</accession>
<feature type="region of interest" description="Disordered" evidence="1">
    <location>
        <begin position="30"/>
        <end position="50"/>
    </location>
</feature>
<dbReference type="EMBL" id="FZQP02002802">
    <property type="protein sequence ID" value="VVC96609.1"/>
    <property type="molecule type" value="Genomic_DNA"/>
</dbReference>